<evidence type="ECO:0000313" key="2">
    <source>
        <dbReference type="Proteomes" id="UP001359559"/>
    </source>
</evidence>
<organism evidence="1 2">
    <name type="scientific">Clitoria ternatea</name>
    <name type="common">Butterfly pea</name>
    <dbReference type="NCBI Taxonomy" id="43366"/>
    <lineage>
        <taxon>Eukaryota</taxon>
        <taxon>Viridiplantae</taxon>
        <taxon>Streptophyta</taxon>
        <taxon>Embryophyta</taxon>
        <taxon>Tracheophyta</taxon>
        <taxon>Spermatophyta</taxon>
        <taxon>Magnoliopsida</taxon>
        <taxon>eudicotyledons</taxon>
        <taxon>Gunneridae</taxon>
        <taxon>Pentapetalae</taxon>
        <taxon>rosids</taxon>
        <taxon>fabids</taxon>
        <taxon>Fabales</taxon>
        <taxon>Fabaceae</taxon>
        <taxon>Papilionoideae</taxon>
        <taxon>50 kb inversion clade</taxon>
        <taxon>NPAAA clade</taxon>
        <taxon>indigoferoid/millettioid clade</taxon>
        <taxon>Phaseoleae</taxon>
        <taxon>Clitoria</taxon>
    </lineage>
</organism>
<reference evidence="1 2" key="1">
    <citation type="submission" date="2024-01" db="EMBL/GenBank/DDBJ databases">
        <title>The genomes of 5 underutilized Papilionoideae crops provide insights into root nodulation and disease resistance.</title>
        <authorList>
            <person name="Yuan L."/>
        </authorList>
    </citation>
    <scope>NUCLEOTIDE SEQUENCE [LARGE SCALE GENOMIC DNA]</scope>
    <source>
        <strain evidence="1">LY-2023</strain>
        <tissue evidence="1">Leaf</tissue>
    </source>
</reference>
<name>A0AAN9F3V6_CLITE</name>
<accession>A0AAN9F3V6</accession>
<gene>
    <name evidence="1" type="ORF">RJT34_32393</name>
</gene>
<keyword evidence="2" id="KW-1185">Reference proteome</keyword>
<proteinExistence type="predicted"/>
<sequence length="72" mass="8094">MNECERGKKFEETAKKVSISMLIFYCFQCDLPASPTTDNSIPLLLTPSLSSHLPLVFLQQLHLLPSNVNVML</sequence>
<protein>
    <submittedName>
        <fullName evidence="1">Uncharacterized protein</fullName>
    </submittedName>
</protein>
<dbReference type="EMBL" id="JAYKXN010000008">
    <property type="protein sequence ID" value="KAK7264783.1"/>
    <property type="molecule type" value="Genomic_DNA"/>
</dbReference>
<dbReference type="AlphaFoldDB" id="A0AAN9F3V6"/>
<comment type="caution">
    <text evidence="1">The sequence shown here is derived from an EMBL/GenBank/DDBJ whole genome shotgun (WGS) entry which is preliminary data.</text>
</comment>
<dbReference type="Proteomes" id="UP001359559">
    <property type="component" value="Unassembled WGS sequence"/>
</dbReference>
<evidence type="ECO:0000313" key="1">
    <source>
        <dbReference type="EMBL" id="KAK7264783.1"/>
    </source>
</evidence>